<name>A0A940PE67_9ENTE</name>
<keyword evidence="4" id="KW-1185">Reference proteome</keyword>
<feature type="domain" description="Adhesin isopeptide-forming adherence" evidence="2">
    <location>
        <begin position="313"/>
        <end position="457"/>
    </location>
</feature>
<dbReference type="InterPro" id="IPR026466">
    <property type="entry name" value="Fim_isopep_form_D2_dom"/>
</dbReference>
<dbReference type="InterPro" id="IPR041033">
    <property type="entry name" value="SpaA_PFL_dom_1"/>
</dbReference>
<evidence type="ECO:0000313" key="4">
    <source>
        <dbReference type="Proteomes" id="UP000674938"/>
    </source>
</evidence>
<accession>A0A940PE67</accession>
<gene>
    <name evidence="3" type="ORF">I6N95_15035</name>
</gene>
<dbReference type="RefSeq" id="WP_209529426.1">
    <property type="nucleotide sequence ID" value="NZ_JAEEGA010000010.1"/>
</dbReference>
<comment type="caution">
    <text evidence="3">The sequence shown here is derived from an EMBL/GenBank/DDBJ whole genome shotgun (WGS) entry which is preliminary data.</text>
</comment>
<protein>
    <submittedName>
        <fullName evidence="3">Isopeptide-forming domain-containing fimbrial protein</fullName>
    </submittedName>
</protein>
<reference evidence="3" key="1">
    <citation type="submission" date="2020-12" db="EMBL/GenBank/DDBJ databases">
        <title>Vagococcus allomyrinae sp. nov. and Enterococcus lavae sp. nov., isolated from the larvae of Allomyrina dichotoma.</title>
        <authorList>
            <person name="Lee S.D."/>
        </authorList>
    </citation>
    <scope>NUCLEOTIDE SEQUENCE</scope>
    <source>
        <strain evidence="3">BWB3-3</strain>
    </source>
</reference>
<organism evidence="3 4">
    <name type="scientific">Vagococcus allomyrinae</name>
    <dbReference type="NCBI Taxonomy" id="2794353"/>
    <lineage>
        <taxon>Bacteria</taxon>
        <taxon>Bacillati</taxon>
        <taxon>Bacillota</taxon>
        <taxon>Bacilli</taxon>
        <taxon>Lactobacillales</taxon>
        <taxon>Enterococcaceae</taxon>
        <taxon>Vagococcus</taxon>
    </lineage>
</organism>
<dbReference type="EMBL" id="JAEEGA010000010">
    <property type="protein sequence ID" value="MBP1042333.1"/>
    <property type="molecule type" value="Genomic_DNA"/>
</dbReference>
<dbReference type="Gene3D" id="2.60.40.740">
    <property type="match status" value="1"/>
</dbReference>
<dbReference type="InterPro" id="IPR013783">
    <property type="entry name" value="Ig-like_fold"/>
</dbReference>
<dbReference type="Pfam" id="PF17802">
    <property type="entry name" value="SpaA"/>
    <property type="match status" value="1"/>
</dbReference>
<dbReference type="SUPFAM" id="SSF49478">
    <property type="entry name" value="Cna protein B-type domain"/>
    <property type="match status" value="1"/>
</dbReference>
<proteinExistence type="predicted"/>
<dbReference type="NCBIfam" id="TIGR04226">
    <property type="entry name" value="RrgB_K2N_iso_D2"/>
    <property type="match status" value="1"/>
</dbReference>
<dbReference type="Pfam" id="PF17998">
    <property type="entry name" value="AgI_II_C2"/>
    <property type="match status" value="1"/>
</dbReference>
<dbReference type="AlphaFoldDB" id="A0A940PE67"/>
<evidence type="ECO:0000313" key="3">
    <source>
        <dbReference type="EMBL" id="MBP1042333.1"/>
    </source>
</evidence>
<dbReference type="Gene3D" id="2.60.40.10">
    <property type="entry name" value="Immunoglobulins"/>
    <property type="match status" value="1"/>
</dbReference>
<evidence type="ECO:0000259" key="2">
    <source>
        <dbReference type="Pfam" id="PF17998"/>
    </source>
</evidence>
<sequence>MSKWKLIIINIVSLLIAIGSLYFFPSVAKAALPYPTKVDPYNNVTIKDSNDLYFYPSPGTVGTFQQSFTAPINIVKYSNGSAATLGVNYTSFEVNGLTNIKSTDWVKATYKKSGQYKESLDDDPEVITTVLTFYDFKIKNIGGRTLWYLQLGEKVTNGYAFGGMASMKLKYEFYWETGPKAGQKVDITNRNAVLTFTSLNGYTEGKWGNAETVAPLTMPADGKAYIIDSVKAGASNVGLTGSPAPGYYTGEAYQGFSDNFVDGSKDITFHRNSVAIDLGGESHIFVILPATQYSTAWFATESMNLFRGNPGPPKKSVKNEQLVDIDGAEVLRNQTLYYEIKQRTAIIPSNILTPWASFSIMDSLPAEVDYVSADLYTEAGVKLTGVGTIQYAPGTHKVTYTANSYFLNTVAKYTGERYILRIKVKVKGDVPVKTIIKNKGSSNIETLIQETNEVSNKIPYGNLELTKVTEDGENLADVEFSVKDSSGKEHLPAPNNKTDVDGKIEILDLYPGKYTITEVSVPKGYQIDTTPKLFDIVSTSKEEYSKIEIVNYFTRFKIHLRQAVLNNDGSELVIPKSAYFELANLGDGGLIGNKFNTVANSSIDNGPVIDQKLFTTRVFVLKVHKGIKYIDVSHTVPEYYEYLGYTVSDDKSTLSLDHVSGSPSFVANSYPRLDYSLKEEYWVTVYIQPKYGKDAESKAEESPRPYSLSHLTNEFGSISID</sequence>
<evidence type="ECO:0000259" key="1">
    <source>
        <dbReference type="Pfam" id="PF17802"/>
    </source>
</evidence>
<dbReference type="InterPro" id="IPR026345">
    <property type="entry name" value="Adh_isopep-form_adh_dom"/>
</dbReference>
<feature type="domain" description="SpaA-like prealbumin fold" evidence="1">
    <location>
        <begin position="461"/>
        <end position="541"/>
    </location>
</feature>
<dbReference type="Proteomes" id="UP000674938">
    <property type="component" value="Unassembled WGS sequence"/>
</dbReference>